<gene>
    <name evidence="1" type="ORF">HYY65_06155</name>
</gene>
<dbReference type="AlphaFoldDB" id="A0A932LZZ8"/>
<proteinExistence type="predicted"/>
<dbReference type="Proteomes" id="UP000741360">
    <property type="component" value="Unassembled WGS sequence"/>
</dbReference>
<dbReference type="EMBL" id="JACPSX010000108">
    <property type="protein sequence ID" value="MBI3014633.1"/>
    <property type="molecule type" value="Genomic_DNA"/>
</dbReference>
<reference evidence="1" key="1">
    <citation type="submission" date="2020-07" db="EMBL/GenBank/DDBJ databases">
        <title>Huge and variable diversity of episymbiotic CPR bacteria and DPANN archaea in groundwater ecosystems.</title>
        <authorList>
            <person name="He C.Y."/>
            <person name="Keren R."/>
            <person name="Whittaker M."/>
            <person name="Farag I.F."/>
            <person name="Doudna J."/>
            <person name="Cate J.H.D."/>
            <person name="Banfield J.F."/>
        </authorList>
    </citation>
    <scope>NUCLEOTIDE SEQUENCE</scope>
    <source>
        <strain evidence="1">NC_groundwater_717_Ag_S-0.2um_59_8</strain>
    </source>
</reference>
<evidence type="ECO:0008006" key="3">
    <source>
        <dbReference type="Google" id="ProtNLM"/>
    </source>
</evidence>
<dbReference type="InterPro" id="IPR019238">
    <property type="entry name" value="AbiEi_2"/>
</dbReference>
<name>A0A932LZZ8_UNCTE</name>
<dbReference type="Pfam" id="PF09952">
    <property type="entry name" value="AbiEi_2"/>
    <property type="match status" value="1"/>
</dbReference>
<protein>
    <recommendedName>
        <fullName evidence="3">Restriction endonuclease type IV Mrr domain-containing protein</fullName>
    </recommendedName>
</protein>
<comment type="caution">
    <text evidence="1">The sequence shown here is derived from an EMBL/GenBank/DDBJ whole genome shotgun (WGS) entry which is preliminary data.</text>
</comment>
<evidence type="ECO:0000313" key="1">
    <source>
        <dbReference type="EMBL" id="MBI3014633.1"/>
    </source>
</evidence>
<evidence type="ECO:0000313" key="2">
    <source>
        <dbReference type="Proteomes" id="UP000741360"/>
    </source>
</evidence>
<sequence>MPGLAKSIASLPEPPSSQIEESIETILSQVPFVRLKGWKRGAPLQGRRVDLVLDLMAGRERWRVLVEAKGSGEPRLIRGAIQQLRTCLSGARTYGVVAAPYIGPRSREICKEEGVGFVDQAGDCRLAFGQVFIERQGFSNPKVERRPLRNLFTPKASRVLRVLLEEAERSWQVQAMAQKAQVSLGLAFKVKQRLLDLEYAREEDKGLRLTRPEELLRQWAENYSYLKSSPLDCFASGELPEIERTLADYCRKNKIRYAFTLFSGAARTAPFARYSRGFAYAESDAAKLAKALGWKPVPSGANFTILNPFDEGLFYAARRVNGETVASDIQLYLDLAGYKGRGEEAATFILEQRLRPRW</sequence>
<organism evidence="1 2">
    <name type="scientific">Tectimicrobiota bacterium</name>
    <dbReference type="NCBI Taxonomy" id="2528274"/>
    <lineage>
        <taxon>Bacteria</taxon>
        <taxon>Pseudomonadati</taxon>
        <taxon>Nitrospinota/Tectimicrobiota group</taxon>
        <taxon>Candidatus Tectimicrobiota</taxon>
    </lineage>
</organism>
<accession>A0A932LZZ8</accession>